<gene>
    <name evidence="1" type="ORF">BleG1_0168</name>
</gene>
<sequence>MCCVEDTVTSQCEDNIDVQCVDVRDYHLAYKDDLVNTINIPLPYLKRYYKEINRKTVHLIGRDEQEISRSAHFLKRKGYRISGSTIQ</sequence>
<keyword evidence="2" id="KW-1185">Reference proteome</keyword>
<dbReference type="InterPro" id="IPR036873">
    <property type="entry name" value="Rhodanese-like_dom_sf"/>
</dbReference>
<dbReference type="OrthoDB" id="2967651at2"/>
<organism evidence="1 2">
    <name type="scientific">Shouchella lehensis G1</name>
    <dbReference type="NCBI Taxonomy" id="1246626"/>
    <lineage>
        <taxon>Bacteria</taxon>
        <taxon>Bacillati</taxon>
        <taxon>Bacillota</taxon>
        <taxon>Bacilli</taxon>
        <taxon>Bacillales</taxon>
        <taxon>Bacillaceae</taxon>
        <taxon>Shouchella</taxon>
    </lineage>
</organism>
<evidence type="ECO:0008006" key="3">
    <source>
        <dbReference type="Google" id="ProtNLM"/>
    </source>
</evidence>
<name>A0A060LN22_9BACI</name>
<dbReference type="PATRIC" id="fig|1246626.3.peg.151"/>
<dbReference type="AlphaFoldDB" id="A0A060LN22"/>
<proteinExistence type="predicted"/>
<accession>A0A060LN22</accession>
<dbReference type="RefSeq" id="WP_051667222.1">
    <property type="nucleotide sequence ID" value="NZ_CP003923.1"/>
</dbReference>
<reference evidence="1 2" key="1">
    <citation type="journal article" date="2014" name="Gene">
        <title>A comparative genomic analysis of the alkalitolerant soil bacterium Bacillus lehensis G1.</title>
        <authorList>
            <person name="Noor Y.M."/>
            <person name="Samsulrizal N.H."/>
            <person name="Jema'on N.A."/>
            <person name="Low K.O."/>
            <person name="Ramli A.N."/>
            <person name="Alias N.I."/>
            <person name="Damis S.I."/>
            <person name="Fuzi S.F."/>
            <person name="Isa M.N."/>
            <person name="Murad A.M."/>
            <person name="Raih M.F."/>
            <person name="Bakar F.D."/>
            <person name="Najimudin N."/>
            <person name="Mahadi N.M."/>
            <person name="Illias R.M."/>
        </authorList>
    </citation>
    <scope>NUCLEOTIDE SEQUENCE [LARGE SCALE GENOMIC DNA]</scope>
    <source>
        <strain evidence="1 2">G1</strain>
    </source>
</reference>
<dbReference type="HOGENOM" id="CLU_2476872_0_0_9"/>
<evidence type="ECO:0000313" key="2">
    <source>
        <dbReference type="Proteomes" id="UP000027142"/>
    </source>
</evidence>
<protein>
    <recommendedName>
        <fullName evidence="3">Rhodanese domain-containing protein</fullName>
    </recommendedName>
</protein>
<dbReference type="EMBL" id="CP003923">
    <property type="protein sequence ID" value="AIC92776.1"/>
    <property type="molecule type" value="Genomic_DNA"/>
</dbReference>
<dbReference type="Proteomes" id="UP000027142">
    <property type="component" value="Chromosome"/>
</dbReference>
<dbReference type="Gene3D" id="3.40.250.10">
    <property type="entry name" value="Rhodanese-like domain"/>
    <property type="match status" value="1"/>
</dbReference>
<dbReference type="KEGG" id="ble:BleG1_0168"/>
<dbReference type="SUPFAM" id="SSF52821">
    <property type="entry name" value="Rhodanese/Cell cycle control phosphatase"/>
    <property type="match status" value="1"/>
</dbReference>
<evidence type="ECO:0000313" key="1">
    <source>
        <dbReference type="EMBL" id="AIC92776.1"/>
    </source>
</evidence>